<dbReference type="Pfam" id="PF13445">
    <property type="entry name" value="zf-RING_UBOX"/>
    <property type="match status" value="1"/>
</dbReference>
<dbReference type="InterPro" id="IPR001841">
    <property type="entry name" value="Znf_RING"/>
</dbReference>
<dbReference type="InterPro" id="IPR017907">
    <property type="entry name" value="Znf_RING_CS"/>
</dbReference>
<dbReference type="PROSITE" id="PS00518">
    <property type="entry name" value="ZF_RING_1"/>
    <property type="match status" value="1"/>
</dbReference>
<dbReference type="Gene3D" id="3.30.40.10">
    <property type="entry name" value="Zinc/RING finger domain, C3HC4 (zinc finger)"/>
    <property type="match status" value="1"/>
</dbReference>
<dbReference type="InterPro" id="IPR013083">
    <property type="entry name" value="Znf_RING/FYVE/PHD"/>
</dbReference>
<protein>
    <recommendedName>
        <fullName evidence="4">RING-type domain-containing protein</fullName>
    </recommendedName>
</protein>
<evidence type="ECO:0000256" key="2">
    <source>
        <dbReference type="ARBA" id="ARBA00022771"/>
    </source>
</evidence>
<keyword evidence="2" id="KW-0863">Zinc-finger</keyword>
<reference evidence="5" key="1">
    <citation type="journal article" date="2020" name="Nature">
        <title>Giant virus diversity and host interactions through global metagenomics.</title>
        <authorList>
            <person name="Schulz F."/>
            <person name="Roux S."/>
            <person name="Paez-Espino D."/>
            <person name="Jungbluth S."/>
            <person name="Walsh D.A."/>
            <person name="Denef V.J."/>
            <person name="McMahon K.D."/>
            <person name="Konstantinidis K.T."/>
            <person name="Eloe-Fadrosh E.A."/>
            <person name="Kyrpides N.C."/>
            <person name="Woyke T."/>
        </authorList>
    </citation>
    <scope>NUCLEOTIDE SEQUENCE</scope>
    <source>
        <strain evidence="5">GVMAG-M-3300023184-161</strain>
    </source>
</reference>
<feature type="domain" description="RING-type" evidence="4">
    <location>
        <begin position="78"/>
        <end position="117"/>
    </location>
</feature>
<dbReference type="GO" id="GO:0008270">
    <property type="term" value="F:zinc ion binding"/>
    <property type="evidence" value="ECO:0007669"/>
    <property type="project" value="UniProtKB-KW"/>
</dbReference>
<dbReference type="SUPFAM" id="SSF57850">
    <property type="entry name" value="RING/U-box"/>
    <property type="match status" value="1"/>
</dbReference>
<proteinExistence type="predicted"/>
<dbReference type="EMBL" id="MN739999">
    <property type="protein sequence ID" value="QHT82390.1"/>
    <property type="molecule type" value="Genomic_DNA"/>
</dbReference>
<keyword evidence="1" id="KW-0479">Metal-binding</keyword>
<dbReference type="AlphaFoldDB" id="A0A6C0HPV6"/>
<evidence type="ECO:0000313" key="5">
    <source>
        <dbReference type="EMBL" id="QHT82390.1"/>
    </source>
</evidence>
<keyword evidence="3" id="KW-0862">Zinc</keyword>
<name>A0A6C0HPV6_9ZZZZ</name>
<sequence>MDQSNYPINEEYVYDNLNEEYDYYNLNQETISAIDLYIVQNLTLAFLYNSSQKPNTSKYLCDFVAGDLIKMHPEIDRCSVCYEEWSEMPEKKHMVSLCGHHFCIDCIDKCVSCAVCRTEFR</sequence>
<accession>A0A6C0HPV6</accession>
<dbReference type="InterPro" id="IPR027370">
    <property type="entry name" value="Znf-RING_euk"/>
</dbReference>
<evidence type="ECO:0000259" key="4">
    <source>
        <dbReference type="PROSITE" id="PS50089"/>
    </source>
</evidence>
<organism evidence="5">
    <name type="scientific">viral metagenome</name>
    <dbReference type="NCBI Taxonomy" id="1070528"/>
    <lineage>
        <taxon>unclassified sequences</taxon>
        <taxon>metagenomes</taxon>
        <taxon>organismal metagenomes</taxon>
    </lineage>
</organism>
<evidence type="ECO:0000256" key="1">
    <source>
        <dbReference type="ARBA" id="ARBA00022723"/>
    </source>
</evidence>
<evidence type="ECO:0000256" key="3">
    <source>
        <dbReference type="ARBA" id="ARBA00022833"/>
    </source>
</evidence>
<dbReference type="PROSITE" id="PS50089">
    <property type="entry name" value="ZF_RING_2"/>
    <property type="match status" value="1"/>
</dbReference>
<dbReference type="SMART" id="SM00184">
    <property type="entry name" value="RING"/>
    <property type="match status" value="1"/>
</dbReference>